<proteinExistence type="predicted"/>
<feature type="chain" id="PRO_5046594244" evidence="1">
    <location>
        <begin position="26"/>
        <end position="217"/>
    </location>
</feature>
<sequence length="217" mass="23184">MNTKKGSMNPWQHCLVLTAASTAVAAGSALLPASAASAISMPHGAVQTPSSPAVQSDRANVDWNNRIYRLTCDDIVSTAVPVTVRNGSGTAGGGAIGGYDRWDVRIQQIAQGTLPRLGNVAAVLFSCSPQPSNFYVEELRIYRTTDGREVGRTPTFQVAGLSPKYQPNTVRFSNGHLLADVKFYGPGDSHASGPSILRHVTWGWNGREFVKQSEVEA</sequence>
<protein>
    <submittedName>
        <fullName evidence="2">Uncharacterized protein</fullName>
    </submittedName>
</protein>
<organism evidence="2 3">
    <name type="scientific">Streptomyces yanii</name>
    <dbReference type="NCBI Taxonomy" id="78510"/>
    <lineage>
        <taxon>Bacteria</taxon>
        <taxon>Bacillati</taxon>
        <taxon>Actinomycetota</taxon>
        <taxon>Actinomycetes</taxon>
        <taxon>Kitasatosporales</taxon>
        <taxon>Streptomycetaceae</taxon>
        <taxon>Streptomyces</taxon>
    </lineage>
</organism>
<keyword evidence="3" id="KW-1185">Reference proteome</keyword>
<dbReference type="Proteomes" id="UP001589710">
    <property type="component" value="Unassembled WGS sequence"/>
</dbReference>
<dbReference type="EMBL" id="JBHMCG010000024">
    <property type="protein sequence ID" value="MFB9571911.1"/>
    <property type="molecule type" value="Genomic_DNA"/>
</dbReference>
<name>A0ABV5R3I0_9ACTN</name>
<dbReference type="RefSeq" id="WP_345516203.1">
    <property type="nucleotide sequence ID" value="NZ_BAAAXD010000035.1"/>
</dbReference>
<feature type="signal peptide" evidence="1">
    <location>
        <begin position="1"/>
        <end position="25"/>
    </location>
</feature>
<evidence type="ECO:0000313" key="3">
    <source>
        <dbReference type="Proteomes" id="UP001589710"/>
    </source>
</evidence>
<evidence type="ECO:0000256" key="1">
    <source>
        <dbReference type="SAM" id="SignalP"/>
    </source>
</evidence>
<gene>
    <name evidence="2" type="ORF">ACFFTL_06050</name>
</gene>
<comment type="caution">
    <text evidence="2">The sequence shown here is derived from an EMBL/GenBank/DDBJ whole genome shotgun (WGS) entry which is preliminary data.</text>
</comment>
<reference evidence="2 3" key="1">
    <citation type="submission" date="2024-09" db="EMBL/GenBank/DDBJ databases">
        <authorList>
            <person name="Sun Q."/>
            <person name="Mori K."/>
        </authorList>
    </citation>
    <scope>NUCLEOTIDE SEQUENCE [LARGE SCALE GENOMIC DNA]</scope>
    <source>
        <strain evidence="2 3">JCM 3331</strain>
    </source>
</reference>
<keyword evidence="1" id="KW-0732">Signal</keyword>
<evidence type="ECO:0000313" key="2">
    <source>
        <dbReference type="EMBL" id="MFB9571911.1"/>
    </source>
</evidence>
<accession>A0ABV5R3I0</accession>